<feature type="signal peptide" evidence="11">
    <location>
        <begin position="1"/>
        <end position="21"/>
    </location>
</feature>
<evidence type="ECO:0000256" key="9">
    <source>
        <dbReference type="SAM" id="MobiDB-lite"/>
    </source>
</evidence>
<organism evidence="13 14">
    <name type="scientific">Necator americanus</name>
    <name type="common">Human hookworm</name>
    <dbReference type="NCBI Taxonomy" id="51031"/>
    <lineage>
        <taxon>Eukaryota</taxon>
        <taxon>Metazoa</taxon>
        <taxon>Ecdysozoa</taxon>
        <taxon>Nematoda</taxon>
        <taxon>Chromadorea</taxon>
        <taxon>Rhabditida</taxon>
        <taxon>Rhabditina</taxon>
        <taxon>Rhabditomorpha</taxon>
        <taxon>Strongyloidea</taxon>
        <taxon>Ancylostomatidae</taxon>
        <taxon>Bunostominae</taxon>
        <taxon>Necator</taxon>
    </lineage>
</organism>
<keyword evidence="2" id="KW-0479">Metal-binding</keyword>
<evidence type="ECO:0000259" key="12">
    <source>
        <dbReference type="PROSITE" id="PS00125"/>
    </source>
</evidence>
<evidence type="ECO:0000256" key="4">
    <source>
        <dbReference type="ARBA" id="ARBA00022912"/>
    </source>
</evidence>
<dbReference type="CDD" id="cd00144">
    <property type="entry name" value="MPP_PPP_family"/>
    <property type="match status" value="1"/>
</dbReference>
<evidence type="ECO:0000256" key="7">
    <source>
        <dbReference type="ARBA" id="ARBA00048336"/>
    </source>
</evidence>
<dbReference type="PANTHER" id="PTHR11668">
    <property type="entry name" value="SERINE/THREONINE PROTEIN PHOSPHATASE"/>
    <property type="match status" value="1"/>
</dbReference>
<comment type="similarity">
    <text evidence="8">Belongs to the PPP phosphatase family.</text>
</comment>
<feature type="chain" id="PRO_5047521525" description="Serine/threonine-protein phosphatase" evidence="11">
    <location>
        <begin position="22"/>
        <end position="622"/>
    </location>
</feature>
<protein>
    <recommendedName>
        <fullName evidence="8">Serine/threonine-protein phosphatase</fullName>
        <ecNumber evidence="8">3.1.3.16</ecNumber>
    </recommendedName>
</protein>
<evidence type="ECO:0000256" key="10">
    <source>
        <dbReference type="SAM" id="Phobius"/>
    </source>
</evidence>
<feature type="region of interest" description="Disordered" evidence="9">
    <location>
        <begin position="142"/>
        <end position="186"/>
    </location>
</feature>
<dbReference type="EC" id="3.1.3.16" evidence="8"/>
<keyword evidence="10" id="KW-0472">Membrane</keyword>
<evidence type="ECO:0000256" key="11">
    <source>
        <dbReference type="SAM" id="SignalP"/>
    </source>
</evidence>
<dbReference type="PRINTS" id="PR00114">
    <property type="entry name" value="STPHPHTASE"/>
</dbReference>
<dbReference type="PROSITE" id="PS00125">
    <property type="entry name" value="SER_THR_PHOSPHATASE"/>
    <property type="match status" value="1"/>
</dbReference>
<sequence>MVGARILLNLALFYRFKTTDTALVTCFSNDARTQKDSCSGERCYKNNTHNGCTDIASCTYLENAVDCKRHDFPCCCQLNWCNELESKNSVEEGSMLRFWPHIVLLLLASTASIAFMMFFVFQRRFKKRERKGRTKFLLELSKSQRPIPDNTDTSSRARRNSSPKKRKKQSTRYGDPDCPSEPLPDMDDVIDQIDLTDMKVEAVINSDVREKIAQCLRNGPRPLKAQRIFENPPRIVKVVTYGTSEHITLLESPEPINASKTQFTSGQHAAEDMLTQLLDNGPREFHFDRLQLQEVLRLGAEIFLAEDTLLEVPLPCTVYGDTHGQYSDLLRWFNLNGWPHETRSVFLGDFVDRGSHGVELFTLITCLKICFPDNIFVIRGNHEEESLNQIYSFVNEVHFKFDGKTHSIGEGDGTMYKYFKNVFVNLPLACLIGGDILAMHGGISPLLRSLKDIQLIERPIEEFVKGTLACDLVWSDPDTFNYVEKYEPNYERESTVGIGQLFSKSAVKETCKRLGIKMIIRGHQAPLHGYASWAGGRLITLFSAPAYKGSSEDTVNMGACIEAPVSGRLIIKQLKVSEAVRKKRELDTYSREQVQAHAIGGSQSEFADILPVSHASNLAIDK</sequence>
<feature type="transmembrane region" description="Helical" evidence="10">
    <location>
        <begin position="98"/>
        <end position="121"/>
    </location>
</feature>
<comment type="catalytic activity">
    <reaction evidence="6">
        <text>O-phospho-L-seryl-[protein] + H2O = L-seryl-[protein] + phosphate</text>
        <dbReference type="Rhea" id="RHEA:20629"/>
        <dbReference type="Rhea" id="RHEA-COMP:9863"/>
        <dbReference type="Rhea" id="RHEA-COMP:11604"/>
        <dbReference type="ChEBI" id="CHEBI:15377"/>
        <dbReference type="ChEBI" id="CHEBI:29999"/>
        <dbReference type="ChEBI" id="CHEBI:43474"/>
        <dbReference type="ChEBI" id="CHEBI:83421"/>
        <dbReference type="EC" id="3.1.3.16"/>
    </reaction>
</comment>
<dbReference type="InterPro" id="IPR006186">
    <property type="entry name" value="Ser/Thr-sp_prot-phosphatase"/>
</dbReference>
<dbReference type="InterPro" id="IPR029052">
    <property type="entry name" value="Metallo-depent_PP-like"/>
</dbReference>
<feature type="domain" description="Serine/threonine specific protein phosphatases" evidence="12">
    <location>
        <begin position="378"/>
        <end position="383"/>
    </location>
</feature>
<keyword evidence="3 8" id="KW-0378">Hydrolase</keyword>
<evidence type="ECO:0000256" key="3">
    <source>
        <dbReference type="ARBA" id="ARBA00022801"/>
    </source>
</evidence>
<dbReference type="Gene3D" id="3.60.21.10">
    <property type="match status" value="1"/>
</dbReference>
<keyword evidence="4" id="KW-0904">Protein phosphatase</keyword>
<proteinExistence type="inferred from homology"/>
<evidence type="ECO:0000256" key="2">
    <source>
        <dbReference type="ARBA" id="ARBA00022723"/>
    </source>
</evidence>
<keyword evidence="11" id="KW-0732">Signal</keyword>
<dbReference type="InterPro" id="IPR050341">
    <property type="entry name" value="PP1_catalytic_subunit"/>
</dbReference>
<keyword evidence="10" id="KW-1133">Transmembrane helix</keyword>
<comment type="catalytic activity">
    <reaction evidence="7 8">
        <text>O-phospho-L-threonyl-[protein] + H2O = L-threonyl-[protein] + phosphate</text>
        <dbReference type="Rhea" id="RHEA:47004"/>
        <dbReference type="Rhea" id="RHEA-COMP:11060"/>
        <dbReference type="Rhea" id="RHEA-COMP:11605"/>
        <dbReference type="ChEBI" id="CHEBI:15377"/>
        <dbReference type="ChEBI" id="CHEBI:30013"/>
        <dbReference type="ChEBI" id="CHEBI:43474"/>
        <dbReference type="ChEBI" id="CHEBI:61977"/>
        <dbReference type="EC" id="3.1.3.16"/>
    </reaction>
</comment>
<accession>A0ABR1E261</accession>
<keyword evidence="10" id="KW-0812">Transmembrane</keyword>
<dbReference type="PANTHER" id="PTHR11668:SF300">
    <property type="entry name" value="SERINE_THREONINE-PROTEIN PHOSPHATASE"/>
    <property type="match status" value="1"/>
</dbReference>
<evidence type="ECO:0000313" key="13">
    <source>
        <dbReference type="EMBL" id="KAK6756181.1"/>
    </source>
</evidence>
<evidence type="ECO:0000313" key="14">
    <source>
        <dbReference type="Proteomes" id="UP001303046"/>
    </source>
</evidence>
<dbReference type="Proteomes" id="UP001303046">
    <property type="component" value="Unassembled WGS sequence"/>
</dbReference>
<evidence type="ECO:0000256" key="1">
    <source>
        <dbReference type="ARBA" id="ARBA00001936"/>
    </source>
</evidence>
<comment type="cofactor">
    <cofactor evidence="1">
        <name>Mn(2+)</name>
        <dbReference type="ChEBI" id="CHEBI:29035"/>
    </cofactor>
</comment>
<evidence type="ECO:0000256" key="8">
    <source>
        <dbReference type="RuleBase" id="RU004273"/>
    </source>
</evidence>
<feature type="compositionally biased region" description="Basic residues" evidence="9">
    <location>
        <begin position="156"/>
        <end position="170"/>
    </location>
</feature>
<gene>
    <name evidence="13" type="primary">Necator_chrV.g19317</name>
    <name evidence="13" type="ORF">RB195_014525</name>
</gene>
<evidence type="ECO:0000256" key="5">
    <source>
        <dbReference type="ARBA" id="ARBA00023211"/>
    </source>
</evidence>
<name>A0ABR1E261_NECAM</name>
<dbReference type="SMART" id="SM00156">
    <property type="entry name" value="PP2Ac"/>
    <property type="match status" value="1"/>
</dbReference>
<dbReference type="InterPro" id="IPR004843">
    <property type="entry name" value="Calcineurin-like_PHP"/>
</dbReference>
<comment type="caution">
    <text evidence="13">The sequence shown here is derived from an EMBL/GenBank/DDBJ whole genome shotgun (WGS) entry which is preliminary data.</text>
</comment>
<dbReference type="SUPFAM" id="SSF56300">
    <property type="entry name" value="Metallo-dependent phosphatases"/>
    <property type="match status" value="1"/>
</dbReference>
<keyword evidence="14" id="KW-1185">Reference proteome</keyword>
<dbReference type="EMBL" id="JAVFWL010000005">
    <property type="protein sequence ID" value="KAK6756181.1"/>
    <property type="molecule type" value="Genomic_DNA"/>
</dbReference>
<keyword evidence="5" id="KW-0464">Manganese</keyword>
<evidence type="ECO:0000256" key="6">
    <source>
        <dbReference type="ARBA" id="ARBA00047761"/>
    </source>
</evidence>
<dbReference type="Pfam" id="PF00149">
    <property type="entry name" value="Metallophos"/>
    <property type="match status" value="1"/>
</dbReference>
<reference evidence="13 14" key="1">
    <citation type="submission" date="2023-08" db="EMBL/GenBank/DDBJ databases">
        <title>A Necator americanus chromosomal reference genome.</title>
        <authorList>
            <person name="Ilik V."/>
            <person name="Petrzelkova K.J."/>
            <person name="Pardy F."/>
            <person name="Fuh T."/>
            <person name="Niatou-Singa F.S."/>
            <person name="Gouil Q."/>
            <person name="Baker L."/>
            <person name="Ritchie M.E."/>
            <person name="Jex A.R."/>
            <person name="Gazzola D."/>
            <person name="Li H."/>
            <person name="Toshio Fujiwara R."/>
            <person name="Zhan B."/>
            <person name="Aroian R.V."/>
            <person name="Pafco B."/>
            <person name="Schwarz E.M."/>
        </authorList>
    </citation>
    <scope>NUCLEOTIDE SEQUENCE [LARGE SCALE GENOMIC DNA]</scope>
    <source>
        <strain evidence="13 14">Aroian</strain>
        <tissue evidence="13">Whole animal</tissue>
    </source>
</reference>